<keyword evidence="1" id="KW-0812">Transmembrane</keyword>
<organism evidence="3 4">
    <name type="scientific">Aureobasidium vineae</name>
    <dbReference type="NCBI Taxonomy" id="2773715"/>
    <lineage>
        <taxon>Eukaryota</taxon>
        <taxon>Fungi</taxon>
        <taxon>Dikarya</taxon>
        <taxon>Ascomycota</taxon>
        <taxon>Pezizomycotina</taxon>
        <taxon>Dothideomycetes</taxon>
        <taxon>Dothideomycetidae</taxon>
        <taxon>Dothideales</taxon>
        <taxon>Saccotheciaceae</taxon>
        <taxon>Aureobasidium</taxon>
    </lineage>
</organism>
<evidence type="ECO:0000313" key="4">
    <source>
        <dbReference type="Proteomes" id="UP000716446"/>
    </source>
</evidence>
<reference evidence="3" key="1">
    <citation type="submission" date="2020-06" db="EMBL/GenBank/DDBJ databases">
        <authorList>
            <person name="Onetto C."/>
        </authorList>
    </citation>
    <scope>NUCLEOTIDE SEQUENCE</scope>
</reference>
<dbReference type="PANTHER" id="PTHR40629">
    <property type="entry name" value="PRO41 PROTEIN"/>
    <property type="match status" value="1"/>
</dbReference>
<sequence length="166" mass="18735">MGKLIKNHLARLIVMTAATCKLSFLFLALTTLSANSQSDFDSIDHIAASLHGFFWPKFFFDFLTKNFDPAVKPVPILQTINLIFGFINLAWEWPLEFIAGTAIHRSLRLRILLLPLSSLAAVLLYQGTNPALYYIIGCGVYFWAYTEGEFVRSLGRYPDGQAIRNN</sequence>
<comment type="caution">
    <text evidence="3">The sequence shown here is derived from an EMBL/GenBank/DDBJ whole genome shotgun (WGS) entry which is preliminary data.</text>
</comment>
<keyword evidence="4" id="KW-1185">Reference proteome</keyword>
<feature type="transmembrane region" description="Helical" evidence="1">
    <location>
        <begin position="12"/>
        <end position="32"/>
    </location>
</feature>
<dbReference type="Proteomes" id="UP000716446">
    <property type="component" value="Unassembled WGS sequence"/>
</dbReference>
<protein>
    <recommendedName>
        <fullName evidence="2">DUF7727 domain-containing protein</fullName>
    </recommendedName>
</protein>
<gene>
    <name evidence="3" type="ORF">AWRI4619_LOCUS389</name>
</gene>
<dbReference type="EMBL" id="CAIJEN010000001">
    <property type="protein sequence ID" value="CAD0081822.1"/>
    <property type="molecule type" value="Genomic_DNA"/>
</dbReference>
<feature type="transmembrane region" description="Helical" evidence="1">
    <location>
        <begin position="131"/>
        <end position="146"/>
    </location>
</feature>
<dbReference type="Pfam" id="PF24853">
    <property type="entry name" value="DUF7727"/>
    <property type="match status" value="1"/>
</dbReference>
<feature type="non-terminal residue" evidence="3">
    <location>
        <position position="1"/>
    </location>
</feature>
<evidence type="ECO:0000313" key="3">
    <source>
        <dbReference type="EMBL" id="CAD0081822.1"/>
    </source>
</evidence>
<keyword evidence="1" id="KW-0472">Membrane</keyword>
<dbReference type="InterPro" id="IPR056144">
    <property type="entry name" value="DUF7727"/>
</dbReference>
<evidence type="ECO:0000259" key="2">
    <source>
        <dbReference type="Pfam" id="PF24853"/>
    </source>
</evidence>
<proteinExistence type="predicted"/>
<accession>A0A9N8P4S0</accession>
<feature type="domain" description="DUF7727" evidence="2">
    <location>
        <begin position="45"/>
        <end position="149"/>
    </location>
</feature>
<keyword evidence="1" id="KW-1133">Transmembrane helix</keyword>
<name>A0A9N8P4S0_9PEZI</name>
<dbReference type="AlphaFoldDB" id="A0A9N8P4S0"/>
<dbReference type="PANTHER" id="PTHR40629:SF1">
    <property type="entry name" value="PRO41 PROTEIN"/>
    <property type="match status" value="1"/>
</dbReference>
<evidence type="ECO:0000256" key="1">
    <source>
        <dbReference type="SAM" id="Phobius"/>
    </source>
</evidence>